<proteinExistence type="predicted"/>
<evidence type="ECO:0000313" key="4">
    <source>
        <dbReference type="Proteomes" id="UP000316304"/>
    </source>
</evidence>
<gene>
    <name evidence="3" type="primary">sufS</name>
    <name evidence="3" type="ORF">Pla52o_46310</name>
</gene>
<organism evidence="3 4">
    <name type="scientific">Novipirellula galeiformis</name>
    <dbReference type="NCBI Taxonomy" id="2528004"/>
    <lineage>
        <taxon>Bacteria</taxon>
        <taxon>Pseudomonadati</taxon>
        <taxon>Planctomycetota</taxon>
        <taxon>Planctomycetia</taxon>
        <taxon>Pirellulales</taxon>
        <taxon>Pirellulaceae</taxon>
        <taxon>Novipirellula</taxon>
    </lineage>
</organism>
<dbReference type="EMBL" id="SJPT01000009">
    <property type="protein sequence ID" value="TWU20117.1"/>
    <property type="molecule type" value="Genomic_DNA"/>
</dbReference>
<dbReference type="Gene3D" id="3.40.640.10">
    <property type="entry name" value="Type I PLP-dependent aspartate aminotransferase-like (Major domain)"/>
    <property type="match status" value="1"/>
</dbReference>
<comment type="caution">
    <text evidence="3">The sequence shown here is derived from an EMBL/GenBank/DDBJ whole genome shotgun (WGS) entry which is preliminary data.</text>
</comment>
<reference evidence="3 4" key="1">
    <citation type="submission" date="2019-02" db="EMBL/GenBank/DDBJ databases">
        <title>Deep-cultivation of Planctomycetes and their phenomic and genomic characterization uncovers novel biology.</title>
        <authorList>
            <person name="Wiegand S."/>
            <person name="Jogler M."/>
            <person name="Boedeker C."/>
            <person name="Pinto D."/>
            <person name="Vollmers J."/>
            <person name="Rivas-Marin E."/>
            <person name="Kohn T."/>
            <person name="Peeters S.H."/>
            <person name="Heuer A."/>
            <person name="Rast P."/>
            <person name="Oberbeckmann S."/>
            <person name="Bunk B."/>
            <person name="Jeske O."/>
            <person name="Meyerdierks A."/>
            <person name="Storesund J.E."/>
            <person name="Kallscheuer N."/>
            <person name="Luecker S."/>
            <person name="Lage O.M."/>
            <person name="Pohl T."/>
            <person name="Merkel B.J."/>
            <person name="Hornburger P."/>
            <person name="Mueller R.-W."/>
            <person name="Bruemmer F."/>
            <person name="Labrenz M."/>
            <person name="Spormann A.M."/>
            <person name="Op Den Camp H."/>
            <person name="Overmann J."/>
            <person name="Amann R."/>
            <person name="Jetten M.S.M."/>
            <person name="Mascher T."/>
            <person name="Medema M.H."/>
            <person name="Devos D.P."/>
            <person name="Kaster A.-K."/>
            <person name="Ovreas L."/>
            <person name="Rohde M."/>
            <person name="Galperin M.Y."/>
            <person name="Jogler C."/>
        </authorList>
    </citation>
    <scope>NUCLEOTIDE SEQUENCE [LARGE SCALE GENOMIC DNA]</scope>
    <source>
        <strain evidence="3 4">Pla52o</strain>
    </source>
</reference>
<dbReference type="GO" id="GO:0031071">
    <property type="term" value="F:cysteine desulfurase activity"/>
    <property type="evidence" value="ECO:0007669"/>
    <property type="project" value="UniProtKB-EC"/>
</dbReference>
<dbReference type="InterPro" id="IPR015421">
    <property type="entry name" value="PyrdxlP-dep_Trfase_major"/>
</dbReference>
<sequence length="392" mass="42616">MTSQWRQAILADPWAWWRSQMPITEKWAYFDHAAVGPLSLAAFETMSGFLDQASKLGDTVWPSWAARKEKLRQDTAKLLNCTPAEIGLVPNTSTGINWVAEGWAWQPGDNIVVPAGEFPSNLFPWLNQQARGVEVRVVPRRAADEVGVGDLMDAADASTRMVAASWVGYASGFRLDVAELVEAAHRRGILVFLDAIQGLGMFPLDLQKVPVDFLAADGHKWLLGPEGAGVAMIRSEHLDKIRVGNVGWGSVKNSYNYNDPKLDLRDEAARFEAGSANMVGLGGLSASLEMFLAVNECHGESAIGDRVVALATQLDGMLRQLGATTSLAVDPKHRSGIVNFSLRGVEPAQIRSRGLDEHVVLSCRGSGVRASVHAYNNEDDLQRLVAVARSFC</sequence>
<dbReference type="EC" id="2.8.1.7" evidence="3"/>
<evidence type="ECO:0000313" key="3">
    <source>
        <dbReference type="EMBL" id="TWU20117.1"/>
    </source>
</evidence>
<protein>
    <submittedName>
        <fullName evidence="3">Cysteine desulfurase</fullName>
        <ecNumber evidence="3">2.8.1.7</ecNumber>
    </submittedName>
</protein>
<evidence type="ECO:0000259" key="2">
    <source>
        <dbReference type="Pfam" id="PF00266"/>
    </source>
</evidence>
<dbReference type="AlphaFoldDB" id="A0A5C6C7X4"/>
<evidence type="ECO:0000256" key="1">
    <source>
        <dbReference type="ARBA" id="ARBA00022898"/>
    </source>
</evidence>
<dbReference type="InterPro" id="IPR015424">
    <property type="entry name" value="PyrdxlP-dep_Trfase"/>
</dbReference>
<dbReference type="InterPro" id="IPR015422">
    <property type="entry name" value="PyrdxlP-dep_Trfase_small"/>
</dbReference>
<dbReference type="Pfam" id="PF00266">
    <property type="entry name" value="Aminotran_5"/>
    <property type="match status" value="1"/>
</dbReference>
<keyword evidence="4" id="KW-1185">Reference proteome</keyword>
<dbReference type="Proteomes" id="UP000316304">
    <property type="component" value="Unassembled WGS sequence"/>
</dbReference>
<name>A0A5C6C7X4_9BACT</name>
<keyword evidence="3" id="KW-0808">Transferase</keyword>
<dbReference type="SUPFAM" id="SSF53383">
    <property type="entry name" value="PLP-dependent transferases"/>
    <property type="match status" value="1"/>
</dbReference>
<dbReference type="RefSeq" id="WP_231612536.1">
    <property type="nucleotide sequence ID" value="NZ_SJPT01000009.1"/>
</dbReference>
<dbReference type="InterPro" id="IPR000192">
    <property type="entry name" value="Aminotrans_V_dom"/>
</dbReference>
<keyword evidence="1" id="KW-0663">Pyridoxal phosphate</keyword>
<dbReference type="Gene3D" id="3.90.1150.10">
    <property type="entry name" value="Aspartate Aminotransferase, domain 1"/>
    <property type="match status" value="1"/>
</dbReference>
<accession>A0A5C6C7X4</accession>
<dbReference type="PANTHER" id="PTHR43586:SF15">
    <property type="entry name" value="BLR3095 PROTEIN"/>
    <property type="match status" value="1"/>
</dbReference>
<dbReference type="PANTHER" id="PTHR43586">
    <property type="entry name" value="CYSTEINE DESULFURASE"/>
    <property type="match status" value="1"/>
</dbReference>
<feature type="domain" description="Aminotransferase class V" evidence="2">
    <location>
        <begin position="65"/>
        <end position="384"/>
    </location>
</feature>